<dbReference type="InParanoid" id="A0A804QJV1"/>
<dbReference type="Gramene" id="Zm00001eb330510_T001">
    <property type="protein sequence ID" value="Zm00001eb330510_P001"/>
    <property type="gene ID" value="Zm00001eb330510"/>
</dbReference>
<proteinExistence type="predicted"/>
<accession>A0A804QJV1</accession>
<protein>
    <submittedName>
        <fullName evidence="2">Uncharacterized protein</fullName>
    </submittedName>
</protein>
<reference evidence="2" key="2">
    <citation type="submission" date="2019-07" db="EMBL/GenBank/DDBJ databases">
        <authorList>
            <person name="Seetharam A."/>
            <person name="Woodhouse M."/>
            <person name="Cannon E."/>
        </authorList>
    </citation>
    <scope>NUCLEOTIDE SEQUENCE [LARGE SCALE GENOMIC DNA]</scope>
    <source>
        <strain evidence="2">cv. B73</strain>
    </source>
</reference>
<feature type="compositionally biased region" description="Basic residues" evidence="1">
    <location>
        <begin position="252"/>
        <end position="268"/>
    </location>
</feature>
<evidence type="ECO:0000313" key="2">
    <source>
        <dbReference type="EnsemblPlants" id="Zm00001eb330510_P001"/>
    </source>
</evidence>
<organism evidence="2 3">
    <name type="scientific">Zea mays</name>
    <name type="common">Maize</name>
    <dbReference type="NCBI Taxonomy" id="4577"/>
    <lineage>
        <taxon>Eukaryota</taxon>
        <taxon>Viridiplantae</taxon>
        <taxon>Streptophyta</taxon>
        <taxon>Embryophyta</taxon>
        <taxon>Tracheophyta</taxon>
        <taxon>Spermatophyta</taxon>
        <taxon>Magnoliopsida</taxon>
        <taxon>Liliopsida</taxon>
        <taxon>Poales</taxon>
        <taxon>Poaceae</taxon>
        <taxon>PACMAD clade</taxon>
        <taxon>Panicoideae</taxon>
        <taxon>Andropogonodae</taxon>
        <taxon>Andropogoneae</taxon>
        <taxon>Tripsacinae</taxon>
        <taxon>Zea</taxon>
    </lineage>
</organism>
<feature type="region of interest" description="Disordered" evidence="1">
    <location>
        <begin position="333"/>
        <end position="391"/>
    </location>
</feature>
<evidence type="ECO:0000256" key="1">
    <source>
        <dbReference type="SAM" id="MobiDB-lite"/>
    </source>
</evidence>
<dbReference type="AlphaFoldDB" id="A0A804QJV1"/>
<keyword evidence="3" id="KW-1185">Reference proteome</keyword>
<dbReference type="Proteomes" id="UP000007305">
    <property type="component" value="Chromosome 7"/>
</dbReference>
<evidence type="ECO:0000313" key="3">
    <source>
        <dbReference type="Proteomes" id="UP000007305"/>
    </source>
</evidence>
<name>A0A804QJV1_MAIZE</name>
<dbReference type="EnsemblPlants" id="Zm00001eb330510_T001">
    <property type="protein sequence ID" value="Zm00001eb330510_P001"/>
    <property type="gene ID" value="Zm00001eb330510"/>
</dbReference>
<feature type="region of interest" description="Disordered" evidence="1">
    <location>
        <begin position="226"/>
        <end position="269"/>
    </location>
</feature>
<sequence>MIYRCAARSRGGAEGGGVVDHVPAGLDHRPPHAVADEHQVRLLAPDLHVLEVAARLDVDHEPRLAVVGGRRHRLPHRREVAAPVLGHHQVRPRDHLLLLQPPPVRPRHPRREPAPHAPVPLQLQCPSALAPPPALRETPQHRQGVGHEVGHVVHAALDVGTDAAVLRCRRPREAVQARVLVGQGGRQHGLDRRQGLGLHLRLRRGEVPRRQLRLRRAQLRQRVPQQLHAVGQRQAVAHPQRPRGPPEVRGAVGRRRAHRRRRARHHGRDHLAGRLPRQVRDAAQRRRAHVAVQRARAVPLHGGRVLGAGAGIGCGSTTGTAVVLEKNTLGCGRRGRGDDAGECPVGGDEAERQEDEGEEGGGEGEGKLGRRRHSLGLGRPSHFVCTVRSGR</sequence>
<feature type="compositionally biased region" description="Acidic residues" evidence="1">
    <location>
        <begin position="351"/>
        <end position="362"/>
    </location>
</feature>
<reference evidence="3" key="1">
    <citation type="submission" date="2015-12" db="EMBL/GenBank/DDBJ databases">
        <title>Update maize B73 reference genome by single molecule sequencing technologies.</title>
        <authorList>
            <consortium name="Maize Genome Sequencing Project"/>
            <person name="Ware D."/>
        </authorList>
    </citation>
    <scope>NUCLEOTIDE SEQUENCE [LARGE SCALE GENOMIC DNA]</scope>
    <source>
        <strain evidence="3">cv. B73</strain>
    </source>
</reference>
<reference evidence="2" key="3">
    <citation type="submission" date="2021-05" db="UniProtKB">
        <authorList>
            <consortium name="EnsemblPlants"/>
        </authorList>
    </citation>
    <scope>IDENTIFICATION</scope>
    <source>
        <strain evidence="2">cv. B73</strain>
    </source>
</reference>